<dbReference type="SMART" id="SM00404">
    <property type="entry name" value="PTPc_motif"/>
    <property type="match status" value="1"/>
</dbReference>
<name>A0AA39HZY3_9BILA</name>
<dbReference type="PRINTS" id="PR00700">
    <property type="entry name" value="PRTYPHPHTASE"/>
</dbReference>
<feature type="domain" description="Tyrosine-protein phosphatase" evidence="1">
    <location>
        <begin position="82"/>
        <end position="331"/>
    </location>
</feature>
<keyword evidence="3" id="KW-1185">Reference proteome</keyword>
<dbReference type="Pfam" id="PF00102">
    <property type="entry name" value="Y_phosphatase"/>
    <property type="match status" value="1"/>
</dbReference>
<reference evidence="2" key="1">
    <citation type="submission" date="2023-06" db="EMBL/GenBank/DDBJ databases">
        <title>Genomic analysis of the entomopathogenic nematode Steinernema hermaphroditum.</title>
        <authorList>
            <person name="Schwarz E.M."/>
            <person name="Heppert J.K."/>
            <person name="Baniya A."/>
            <person name="Schwartz H.T."/>
            <person name="Tan C.-H."/>
            <person name="Antoshechkin I."/>
            <person name="Sternberg P.W."/>
            <person name="Goodrich-Blair H."/>
            <person name="Dillman A.R."/>
        </authorList>
    </citation>
    <scope>NUCLEOTIDE SEQUENCE</scope>
    <source>
        <strain evidence="2">PS9179</strain>
        <tissue evidence="2">Whole animal</tissue>
    </source>
</reference>
<sequence length="372" mass="43023">MAGRGASMRKKVEKKPRKINIAVDSVEEGLTPADVFLEQVQTRLTDRKMQEDMYSKVIESNIWELPTFNNWLKFHKPERASVPILNKKLVMLPKIEDATGPEANTWIHAQYVQMDRQDFVLVQSLFEEEIVNFWRMIYHDGCPLIVCMLTSKEFSTTDRKLCYQYWPKTTKETITIGKDLVKVEMKTKKELKSWTVYDLRLTMNDKTKEVDNEDEDDSNVKDVTLYQYTQWPDEGYPDPKELGEFIKIISTKLTDINKSPVNEYYPPLVVQSHSTLHRACAVIGLITMAGDIDRRDGFDPHSVSLELAKLRPGALSARFSYLTFYAVSLRLAIINGWHSNVQEGEQVIKNLVKQCEAEKDLPEESDSEEEKK</sequence>
<proteinExistence type="predicted"/>
<dbReference type="InterPro" id="IPR052782">
    <property type="entry name" value="Oocyte-zygote_transition_reg"/>
</dbReference>
<dbReference type="PROSITE" id="PS50055">
    <property type="entry name" value="TYR_PHOSPHATASE_PTP"/>
    <property type="match status" value="1"/>
</dbReference>
<dbReference type="InterPro" id="IPR029021">
    <property type="entry name" value="Prot-tyrosine_phosphatase-like"/>
</dbReference>
<dbReference type="InterPro" id="IPR003595">
    <property type="entry name" value="Tyr_Pase_cat"/>
</dbReference>
<gene>
    <name evidence="2" type="ORF">QR680_011503</name>
</gene>
<dbReference type="SMART" id="SM00194">
    <property type="entry name" value="PTPc"/>
    <property type="match status" value="1"/>
</dbReference>
<dbReference type="AlphaFoldDB" id="A0AA39HZY3"/>
<dbReference type="GO" id="GO:0004725">
    <property type="term" value="F:protein tyrosine phosphatase activity"/>
    <property type="evidence" value="ECO:0007669"/>
    <property type="project" value="InterPro"/>
</dbReference>
<evidence type="ECO:0000313" key="2">
    <source>
        <dbReference type="EMBL" id="KAK0414570.1"/>
    </source>
</evidence>
<evidence type="ECO:0000259" key="1">
    <source>
        <dbReference type="PROSITE" id="PS50055"/>
    </source>
</evidence>
<dbReference type="PANTHER" id="PTHR46163:SF17">
    <property type="entry name" value="DNA-DIRECTED DNA POLYMERASE-RELATED"/>
    <property type="match status" value="1"/>
</dbReference>
<organism evidence="2 3">
    <name type="scientific">Steinernema hermaphroditum</name>
    <dbReference type="NCBI Taxonomy" id="289476"/>
    <lineage>
        <taxon>Eukaryota</taxon>
        <taxon>Metazoa</taxon>
        <taxon>Ecdysozoa</taxon>
        <taxon>Nematoda</taxon>
        <taxon>Chromadorea</taxon>
        <taxon>Rhabditida</taxon>
        <taxon>Tylenchina</taxon>
        <taxon>Panagrolaimomorpha</taxon>
        <taxon>Strongyloidoidea</taxon>
        <taxon>Steinernematidae</taxon>
        <taxon>Steinernema</taxon>
    </lineage>
</organism>
<dbReference type="Gene3D" id="3.90.190.10">
    <property type="entry name" value="Protein tyrosine phosphatase superfamily"/>
    <property type="match status" value="1"/>
</dbReference>
<dbReference type="EMBL" id="JAUCMV010000002">
    <property type="protein sequence ID" value="KAK0414570.1"/>
    <property type="molecule type" value="Genomic_DNA"/>
</dbReference>
<protein>
    <recommendedName>
        <fullName evidence="1">Tyrosine-protein phosphatase domain-containing protein</fullName>
    </recommendedName>
</protein>
<dbReference type="Proteomes" id="UP001175271">
    <property type="component" value="Unassembled WGS sequence"/>
</dbReference>
<dbReference type="PANTHER" id="PTHR46163">
    <property type="entry name" value="TYROSINE-PROTEIN PHOSPHATASE-RELATED"/>
    <property type="match status" value="1"/>
</dbReference>
<dbReference type="SUPFAM" id="SSF52799">
    <property type="entry name" value="(Phosphotyrosine protein) phosphatases II"/>
    <property type="match status" value="1"/>
</dbReference>
<accession>A0AA39HZY3</accession>
<dbReference type="InterPro" id="IPR000242">
    <property type="entry name" value="PTP_cat"/>
</dbReference>
<comment type="caution">
    <text evidence="2">The sequence shown here is derived from an EMBL/GenBank/DDBJ whole genome shotgun (WGS) entry which is preliminary data.</text>
</comment>
<evidence type="ECO:0000313" key="3">
    <source>
        <dbReference type="Proteomes" id="UP001175271"/>
    </source>
</evidence>